<dbReference type="KEGG" id="gms:SOIL9_72620"/>
<protein>
    <submittedName>
        <fullName evidence="1">Uncharacterized protein</fullName>
    </submittedName>
</protein>
<gene>
    <name evidence="1" type="ORF">SOIL9_72620</name>
</gene>
<reference evidence="1 2" key="1">
    <citation type="submission" date="2019-05" db="EMBL/GenBank/DDBJ databases">
        <authorList>
            <consortium name="Science for Life Laboratories"/>
        </authorList>
    </citation>
    <scope>NUCLEOTIDE SEQUENCE [LARGE SCALE GENOMIC DNA]</scope>
    <source>
        <strain evidence="1">Soil9</strain>
    </source>
</reference>
<organism evidence="1 2">
    <name type="scientific">Gemmata massiliana</name>
    <dbReference type="NCBI Taxonomy" id="1210884"/>
    <lineage>
        <taxon>Bacteria</taxon>
        <taxon>Pseudomonadati</taxon>
        <taxon>Planctomycetota</taxon>
        <taxon>Planctomycetia</taxon>
        <taxon>Gemmatales</taxon>
        <taxon>Gemmataceae</taxon>
        <taxon>Gemmata</taxon>
    </lineage>
</organism>
<sequence>MSTIRGTIRGGRVVLDTPTDLPDGTQVVVKLIRPPLAALLPDDDDSSPEAIEKRLALMDQFQPWMTPEEFAAWEKTRAEDKAFQLSQWEKWNREVAEPWE</sequence>
<dbReference type="Proteomes" id="UP000464178">
    <property type="component" value="Chromosome"/>
</dbReference>
<evidence type="ECO:0000313" key="2">
    <source>
        <dbReference type="Proteomes" id="UP000464178"/>
    </source>
</evidence>
<accession>A0A6P2DJ75</accession>
<evidence type="ECO:0000313" key="1">
    <source>
        <dbReference type="EMBL" id="VTS03201.1"/>
    </source>
</evidence>
<dbReference type="EMBL" id="LR593886">
    <property type="protein sequence ID" value="VTS03201.1"/>
    <property type="molecule type" value="Genomic_DNA"/>
</dbReference>
<name>A0A6P2DJ75_9BACT</name>
<dbReference type="AlphaFoldDB" id="A0A6P2DJ75"/>
<keyword evidence="2" id="KW-1185">Reference proteome</keyword>
<dbReference type="RefSeq" id="WP_162672959.1">
    <property type="nucleotide sequence ID" value="NZ_LR593886.1"/>
</dbReference>
<proteinExistence type="predicted"/>